<dbReference type="RefSeq" id="WP_168105158.1">
    <property type="nucleotide sequence ID" value="NZ_CP051215.1"/>
</dbReference>
<feature type="transmembrane region" description="Helical" evidence="1">
    <location>
        <begin position="132"/>
        <end position="151"/>
    </location>
</feature>
<evidence type="ECO:0000313" key="2">
    <source>
        <dbReference type="EMBL" id="NKE38687.1"/>
    </source>
</evidence>
<feature type="transmembrane region" description="Helical" evidence="1">
    <location>
        <begin position="43"/>
        <end position="66"/>
    </location>
</feature>
<dbReference type="EMBL" id="JAAVVK010000002">
    <property type="protein sequence ID" value="NKE38687.1"/>
    <property type="molecule type" value="Genomic_DNA"/>
</dbReference>
<gene>
    <name evidence="2" type="ORF">HER12_02820</name>
</gene>
<name>A0A846U5F4_9MOLU</name>
<evidence type="ECO:0000313" key="3">
    <source>
        <dbReference type="Proteomes" id="UP000584587"/>
    </source>
</evidence>
<reference evidence="2 3" key="1">
    <citation type="submission" date="2020-04" db="EMBL/GenBank/DDBJ databases">
        <title>Complete genome sequence of Spiroplasma platyhelix ATCC 51748, an insect isolate.</title>
        <authorList>
            <person name="Green E.A."/>
            <person name="Klassen J.L."/>
        </authorList>
    </citation>
    <scope>NUCLEOTIDE SEQUENCE [LARGE SCALE GENOMIC DNA]</scope>
    <source>
        <strain evidence="2 3">PALS-1</strain>
    </source>
</reference>
<feature type="transmembrane region" description="Helical" evidence="1">
    <location>
        <begin position="87"/>
        <end position="112"/>
    </location>
</feature>
<evidence type="ECO:0000256" key="1">
    <source>
        <dbReference type="SAM" id="Phobius"/>
    </source>
</evidence>
<keyword evidence="1" id="KW-0472">Membrane</keyword>
<accession>A0A846U5F4</accession>
<dbReference type="AlphaFoldDB" id="A0A846U5F4"/>
<proteinExistence type="predicted"/>
<feature type="transmembrane region" description="Helical" evidence="1">
    <location>
        <begin position="12"/>
        <end position="31"/>
    </location>
</feature>
<keyword evidence="1" id="KW-0812">Transmembrane</keyword>
<protein>
    <recommendedName>
        <fullName evidence="4">Transmembrane protein</fullName>
    </recommendedName>
</protein>
<organism evidence="2 3">
    <name type="scientific">Spiroplasma platyhelix PALS-1</name>
    <dbReference type="NCBI Taxonomy" id="1276218"/>
    <lineage>
        <taxon>Bacteria</taxon>
        <taxon>Bacillati</taxon>
        <taxon>Mycoplasmatota</taxon>
        <taxon>Mollicutes</taxon>
        <taxon>Entomoplasmatales</taxon>
        <taxon>Spiroplasmataceae</taxon>
        <taxon>Spiroplasma</taxon>
    </lineage>
</organism>
<dbReference type="Proteomes" id="UP000584587">
    <property type="component" value="Unassembled WGS sequence"/>
</dbReference>
<comment type="caution">
    <text evidence="2">The sequence shown here is derived from an EMBL/GenBank/DDBJ whole genome shotgun (WGS) entry which is preliminary data.</text>
</comment>
<keyword evidence="1" id="KW-1133">Transmembrane helix</keyword>
<sequence>MKQNIIKYWGKKIFFTLTIANLIIMIIYIILGSVLIKTTEAKLINILLTLLVNFIFLGILYAFSISNSIYETVYQIKTDNKGYEPKLYRYLLILFGFLWLTFFGLAACYMFAEAIAYHTSLDYFQTLKNDWWKILIISCYHVALITIHRQIMWYTINYQKLPWEKEEK</sequence>
<evidence type="ECO:0008006" key="4">
    <source>
        <dbReference type="Google" id="ProtNLM"/>
    </source>
</evidence>
<keyword evidence="3" id="KW-1185">Reference proteome</keyword>